<dbReference type="InterPro" id="IPR036390">
    <property type="entry name" value="WH_DNA-bd_sf"/>
</dbReference>
<feature type="domain" description="C2H2-type" evidence="13">
    <location>
        <begin position="581"/>
        <end position="610"/>
    </location>
</feature>
<keyword evidence="4" id="KW-0479">Metal-binding</keyword>
<dbReference type="Pfam" id="PF00096">
    <property type="entry name" value="zf-C2H2"/>
    <property type="match status" value="3"/>
</dbReference>
<evidence type="ECO:0000256" key="10">
    <source>
        <dbReference type="PROSITE-ProRule" id="PRU00042"/>
    </source>
</evidence>
<dbReference type="Gene3D" id="1.10.10.10">
    <property type="entry name" value="Winged helix-like DNA-binding domain superfamily/Winged helix DNA-binding domain"/>
    <property type="match status" value="1"/>
</dbReference>
<comment type="similarity">
    <text evidence="2">Belongs to the eukaryotic RPC34/RPC39 RNA polymerase subunit family.</text>
</comment>
<dbReference type="AlphaFoldDB" id="A0A0W8CCN2"/>
<dbReference type="InterPro" id="IPR016049">
    <property type="entry name" value="RNA_pol_Rpc34-like"/>
</dbReference>
<dbReference type="GO" id="GO:0006383">
    <property type="term" value="P:transcription by RNA polymerase III"/>
    <property type="evidence" value="ECO:0007669"/>
    <property type="project" value="InterPro"/>
</dbReference>
<dbReference type="SMART" id="SM00355">
    <property type="entry name" value="ZnF_C2H2"/>
    <property type="match status" value="7"/>
</dbReference>
<sequence length="891" mass="97318">MASSSKSGAPSVMAKFLGQLKNYREPVTDAEVRDYFQAEGGGGYEQLPDVINALLTEGKIKIFKKGSVLSYGIVDAEEAERIRGLTLEQRLVLQEIERAGNKGIWTRDIKSHTNIPQQIVTKTLRLLETRRLVKSVKSISSKNKKLYMLFDLVPSTEITGGPWYNEQEFDHVFIDTLSTFVYEVIKASGMSTLNAITDKVHASGISKVALGPEEIRSIIQTLMYDGRVEEVRSVRLTPGVRNCCFACRFPSTNHRMAFNNYIQSNIFFNSEFVADQFFGGVMERSLLDARHTVPAASTPAQTSSSVPRGSVGLFPASGARERAVPTNPGLASFPHEDVEPMRAYPAPSNTSNPASSTAAGTAGFRSVPLPRWSPSPLTPRYLAAVTHQPPPPLGVLLTSSAPGSGTTSVPSAEALGNETGGHYYHYSNGPSTRATMVDTTQRQEMVQTGSGLGGLNAAAVESANASTGGATMTMNSTLAALPLPMTCTLAIPPPPTAVITNSTSAAPTRKRKRIPGAMRMRNFLCMHPGCGKSFTDSAHLRDHTVVHTGEKKLSCPTCNKLFARASTLQEHIRVHTGEKPYVCGVPGCSKRYSSRAAMRFHRSTHVPQIAFPPNVHVDADANAVQAQGTQATPFVCQECGKHFRVRELLMAHLKVHAAHRAAAALTSLSPSGTVRTVIDRSLNAEEDPNNIRQIIRGDSSHTGEVPADENRYLQATIRAQQDQIEQLKAEVLRLRGQASIDAAGTCPPTEVPVSSISAVSVAPALTAPVEMLRDGFKPFECCICHNRFANFYQLTFHGKQHPERSMTEVTGEQAPLPVGPKHCPEEECEYAESTGRSLRNLQTLKRHWQRRHQNERPYACSYCPATRQKTFKTRENLKAHEKDCTKNVPVR</sequence>
<dbReference type="Pfam" id="PF05158">
    <property type="entry name" value="RNA_pol_Rpc34"/>
    <property type="match status" value="2"/>
</dbReference>
<dbReference type="InterPro" id="IPR007832">
    <property type="entry name" value="RNA_pol_Rpc34"/>
</dbReference>
<accession>A0A0W8CCN2</accession>
<organism evidence="14 15">
    <name type="scientific">Phytophthora nicotianae</name>
    <name type="common">Potato buckeye rot agent</name>
    <name type="synonym">Phytophthora parasitica</name>
    <dbReference type="NCBI Taxonomy" id="4792"/>
    <lineage>
        <taxon>Eukaryota</taxon>
        <taxon>Sar</taxon>
        <taxon>Stramenopiles</taxon>
        <taxon>Oomycota</taxon>
        <taxon>Peronosporomycetes</taxon>
        <taxon>Peronosporales</taxon>
        <taxon>Peronosporaceae</taxon>
        <taxon>Phytophthora</taxon>
    </lineage>
</organism>
<reference evidence="14 15" key="1">
    <citation type="submission" date="2015-11" db="EMBL/GenBank/DDBJ databases">
        <title>Genomes and virulence difference between two physiological races of Phytophthora nicotianae.</title>
        <authorList>
            <person name="Liu H."/>
            <person name="Ma X."/>
            <person name="Yu H."/>
            <person name="Fang D."/>
            <person name="Li Y."/>
            <person name="Wang X."/>
            <person name="Wang W."/>
            <person name="Dong Y."/>
            <person name="Xiao B."/>
        </authorList>
    </citation>
    <scope>NUCLEOTIDE SEQUENCE [LARGE SCALE GENOMIC DNA]</scope>
    <source>
        <strain evidence="15">race 0</strain>
    </source>
</reference>
<dbReference type="FunFam" id="3.30.160.60:FF:000340">
    <property type="entry name" value="zinc finger protein 473 isoform X1"/>
    <property type="match status" value="1"/>
</dbReference>
<evidence type="ECO:0000256" key="5">
    <source>
        <dbReference type="ARBA" id="ARBA00022737"/>
    </source>
</evidence>
<evidence type="ECO:0000256" key="9">
    <source>
        <dbReference type="ARBA" id="ARBA00023242"/>
    </source>
</evidence>
<comment type="subcellular location">
    <subcellularLocation>
        <location evidence="1">Nucleus</location>
    </subcellularLocation>
</comment>
<evidence type="ECO:0000313" key="15">
    <source>
        <dbReference type="Proteomes" id="UP000052943"/>
    </source>
</evidence>
<dbReference type="OrthoDB" id="8117402at2759"/>
<gene>
    <name evidence="14" type="ORF">AM587_10010255</name>
</gene>
<keyword evidence="6 10" id="KW-0863">Zinc-finger</keyword>
<comment type="caution">
    <text evidence="14">The sequence shown here is derived from an EMBL/GenBank/DDBJ whole genome shotgun (WGS) entry which is preliminary data.</text>
</comment>
<evidence type="ECO:0000256" key="7">
    <source>
        <dbReference type="ARBA" id="ARBA00022833"/>
    </source>
</evidence>
<evidence type="ECO:0000256" key="4">
    <source>
        <dbReference type="ARBA" id="ARBA00022723"/>
    </source>
</evidence>
<dbReference type="InterPro" id="IPR013087">
    <property type="entry name" value="Znf_C2H2_type"/>
</dbReference>
<dbReference type="PROSITE" id="PS50157">
    <property type="entry name" value="ZINC_FINGER_C2H2_2"/>
    <property type="match status" value="4"/>
</dbReference>
<dbReference type="STRING" id="4790.A0A0W8CCN2"/>
<dbReference type="PROSITE" id="PS00028">
    <property type="entry name" value="ZINC_FINGER_C2H2_1"/>
    <property type="match status" value="5"/>
</dbReference>
<feature type="domain" description="C2H2-type" evidence="13">
    <location>
        <begin position="523"/>
        <end position="552"/>
    </location>
</feature>
<dbReference type="Proteomes" id="UP000052943">
    <property type="component" value="Unassembled WGS sequence"/>
</dbReference>
<keyword evidence="5" id="KW-0677">Repeat</keyword>
<dbReference type="FunFam" id="1.10.10.10:FF:000116">
    <property type="entry name" value="DNA-directed RNA polymerase III subunit RPC6"/>
    <property type="match status" value="1"/>
</dbReference>
<feature type="compositionally biased region" description="Low complexity" evidence="12">
    <location>
        <begin position="345"/>
        <end position="362"/>
    </location>
</feature>
<evidence type="ECO:0000313" key="14">
    <source>
        <dbReference type="EMBL" id="KUF81816.1"/>
    </source>
</evidence>
<dbReference type="SUPFAM" id="SSF46785">
    <property type="entry name" value="Winged helix' DNA-binding domain"/>
    <property type="match status" value="1"/>
</dbReference>
<keyword evidence="7" id="KW-0862">Zinc</keyword>
<evidence type="ECO:0000256" key="6">
    <source>
        <dbReference type="ARBA" id="ARBA00022771"/>
    </source>
</evidence>
<dbReference type="PANTHER" id="PTHR12780">
    <property type="entry name" value="RNA POLYMERASE III DNA DIRECTED , 39KD SUBUNIT-RELATED"/>
    <property type="match status" value="1"/>
</dbReference>
<keyword evidence="8" id="KW-0804">Transcription</keyword>
<dbReference type="GO" id="GO:0005654">
    <property type="term" value="C:nucleoplasm"/>
    <property type="evidence" value="ECO:0007669"/>
    <property type="project" value="UniProtKB-ARBA"/>
</dbReference>
<keyword evidence="11" id="KW-0175">Coiled coil</keyword>
<dbReference type="GO" id="GO:0005666">
    <property type="term" value="C:RNA polymerase III complex"/>
    <property type="evidence" value="ECO:0007669"/>
    <property type="project" value="InterPro"/>
</dbReference>
<feature type="domain" description="C2H2-type" evidence="13">
    <location>
        <begin position="553"/>
        <end position="580"/>
    </location>
</feature>
<evidence type="ECO:0000256" key="2">
    <source>
        <dbReference type="ARBA" id="ARBA00011038"/>
    </source>
</evidence>
<dbReference type="InterPro" id="IPR036388">
    <property type="entry name" value="WH-like_DNA-bd_sf"/>
</dbReference>
<evidence type="ECO:0000256" key="12">
    <source>
        <dbReference type="SAM" id="MobiDB-lite"/>
    </source>
</evidence>
<feature type="region of interest" description="Disordered" evidence="12">
    <location>
        <begin position="343"/>
        <end position="362"/>
    </location>
</feature>
<keyword evidence="3 14" id="KW-0240">DNA-directed RNA polymerase</keyword>
<feature type="coiled-coil region" evidence="11">
    <location>
        <begin position="710"/>
        <end position="737"/>
    </location>
</feature>
<evidence type="ECO:0000256" key="3">
    <source>
        <dbReference type="ARBA" id="ARBA00022478"/>
    </source>
</evidence>
<evidence type="ECO:0000256" key="8">
    <source>
        <dbReference type="ARBA" id="ARBA00023163"/>
    </source>
</evidence>
<dbReference type="GO" id="GO:0005737">
    <property type="term" value="C:cytoplasm"/>
    <property type="evidence" value="ECO:0007669"/>
    <property type="project" value="UniProtKB-ARBA"/>
</dbReference>
<feature type="domain" description="C2H2-type" evidence="13">
    <location>
        <begin position="634"/>
        <end position="661"/>
    </location>
</feature>
<evidence type="ECO:0000256" key="11">
    <source>
        <dbReference type="SAM" id="Coils"/>
    </source>
</evidence>
<protein>
    <submittedName>
        <fullName evidence="14">DNA-directed RNA polymerase III subunit rpc6</fullName>
    </submittedName>
</protein>
<evidence type="ECO:0000259" key="13">
    <source>
        <dbReference type="PROSITE" id="PS50157"/>
    </source>
</evidence>
<proteinExistence type="inferred from homology"/>
<dbReference type="SUPFAM" id="SSF57667">
    <property type="entry name" value="beta-beta-alpha zinc fingers"/>
    <property type="match status" value="4"/>
</dbReference>
<evidence type="ECO:0000256" key="1">
    <source>
        <dbReference type="ARBA" id="ARBA00004123"/>
    </source>
</evidence>
<dbReference type="GO" id="GO:0008270">
    <property type="term" value="F:zinc ion binding"/>
    <property type="evidence" value="ECO:0007669"/>
    <property type="project" value="UniProtKB-KW"/>
</dbReference>
<keyword evidence="9" id="KW-0539">Nucleus</keyword>
<dbReference type="InterPro" id="IPR036236">
    <property type="entry name" value="Znf_C2H2_sf"/>
</dbReference>
<dbReference type="FunFam" id="3.30.160.60:FF:000125">
    <property type="entry name" value="Putative zinc finger protein 143"/>
    <property type="match status" value="1"/>
</dbReference>
<dbReference type="EMBL" id="LNFO01003972">
    <property type="protein sequence ID" value="KUF81816.1"/>
    <property type="molecule type" value="Genomic_DNA"/>
</dbReference>
<dbReference type="Gene3D" id="3.30.160.60">
    <property type="entry name" value="Classic Zinc Finger"/>
    <property type="match status" value="5"/>
</dbReference>
<dbReference type="FunFam" id="3.30.160.60:FF:002343">
    <property type="entry name" value="Zinc finger protein 33A"/>
    <property type="match status" value="1"/>
</dbReference>
<name>A0A0W8CCN2_PHYNI</name>